<keyword evidence="12" id="KW-1185">Reference proteome</keyword>
<reference evidence="11" key="2">
    <citation type="submission" date="2025-09" db="UniProtKB">
        <authorList>
            <consortium name="Ensembl"/>
        </authorList>
    </citation>
    <scope>IDENTIFICATION</scope>
</reference>
<evidence type="ECO:0000256" key="2">
    <source>
        <dbReference type="ARBA" id="ARBA00004300"/>
    </source>
</evidence>
<keyword evidence="5" id="KW-0963">Cytoplasm</keyword>
<feature type="compositionally biased region" description="Polar residues" evidence="10">
    <location>
        <begin position="402"/>
        <end position="415"/>
    </location>
</feature>
<feature type="compositionally biased region" description="Basic and acidic residues" evidence="10">
    <location>
        <begin position="163"/>
        <end position="172"/>
    </location>
</feature>
<feature type="region of interest" description="Disordered" evidence="10">
    <location>
        <begin position="447"/>
        <end position="475"/>
    </location>
</feature>
<dbReference type="GO" id="GO:0005813">
    <property type="term" value="C:centrosome"/>
    <property type="evidence" value="ECO:0007669"/>
    <property type="project" value="UniProtKB-SubCell"/>
</dbReference>
<dbReference type="Proteomes" id="UP000694428">
    <property type="component" value="Unplaced"/>
</dbReference>
<dbReference type="GO" id="GO:0007051">
    <property type="term" value="P:spindle organization"/>
    <property type="evidence" value="ECO:0007669"/>
    <property type="project" value="InterPro"/>
</dbReference>
<feature type="compositionally biased region" description="Basic and acidic residues" evidence="10">
    <location>
        <begin position="448"/>
        <end position="475"/>
    </location>
</feature>
<evidence type="ECO:0000313" key="12">
    <source>
        <dbReference type="Proteomes" id="UP000694428"/>
    </source>
</evidence>
<evidence type="ECO:0000313" key="11">
    <source>
        <dbReference type="Ensembl" id="ENSPSTP00000000459.1"/>
    </source>
</evidence>
<evidence type="ECO:0000256" key="4">
    <source>
        <dbReference type="ARBA" id="ARBA00013872"/>
    </source>
</evidence>
<keyword evidence="7" id="KW-0966">Cell projection</keyword>
<evidence type="ECO:0000256" key="5">
    <source>
        <dbReference type="ARBA" id="ARBA00022490"/>
    </source>
</evidence>
<evidence type="ECO:0000256" key="3">
    <source>
        <dbReference type="ARBA" id="ARBA00010767"/>
    </source>
</evidence>
<keyword evidence="6" id="KW-0206">Cytoskeleton</keyword>
<organism evidence="11 12">
    <name type="scientific">Pavo cristatus</name>
    <name type="common">Indian peafowl</name>
    <name type="synonym">Blue peafowl</name>
    <dbReference type="NCBI Taxonomy" id="9049"/>
    <lineage>
        <taxon>Eukaryota</taxon>
        <taxon>Metazoa</taxon>
        <taxon>Chordata</taxon>
        <taxon>Craniata</taxon>
        <taxon>Vertebrata</taxon>
        <taxon>Euteleostomi</taxon>
        <taxon>Archelosauria</taxon>
        <taxon>Archosauria</taxon>
        <taxon>Dinosauria</taxon>
        <taxon>Saurischia</taxon>
        <taxon>Theropoda</taxon>
        <taxon>Coelurosauria</taxon>
        <taxon>Aves</taxon>
        <taxon>Neognathae</taxon>
        <taxon>Galloanserae</taxon>
        <taxon>Galliformes</taxon>
        <taxon>Phasianidae</taxon>
        <taxon>Phasianinae</taxon>
        <taxon>Pavo</taxon>
    </lineage>
</organism>
<feature type="region of interest" description="Disordered" evidence="10">
    <location>
        <begin position="149"/>
        <end position="220"/>
    </location>
</feature>
<protein>
    <recommendedName>
        <fullName evidence="4">Centrosomal protein kizuna</fullName>
    </recommendedName>
    <alternativeName>
        <fullName evidence="9">Polo-like kinase 1 substrate 1</fullName>
    </alternativeName>
</protein>
<evidence type="ECO:0000256" key="8">
    <source>
        <dbReference type="ARBA" id="ARBA00024919"/>
    </source>
</evidence>
<dbReference type="PANTHER" id="PTHR16299:SF2">
    <property type="entry name" value="CENTROSOMAL PROTEIN KIZUNA"/>
    <property type="match status" value="1"/>
</dbReference>
<dbReference type="PANTHER" id="PTHR16299">
    <property type="entry name" value="CENTROSOMAL PROTEIN KIZUNA"/>
    <property type="match status" value="1"/>
</dbReference>
<comment type="function">
    <text evidence="8">Centrosomal protein required for establishing a robust mitotic centrosome architecture that can endure the forces that converge on the centrosomes during spindle formation. Required for stabilizing the expanded pericentriolar material around the centriole.</text>
</comment>
<name>A0A8C9EI42_PAVCR</name>
<feature type="compositionally biased region" description="Low complexity" evidence="10">
    <location>
        <begin position="269"/>
        <end position="288"/>
    </location>
</feature>
<evidence type="ECO:0000256" key="9">
    <source>
        <dbReference type="ARBA" id="ARBA00031153"/>
    </source>
</evidence>
<dbReference type="AlphaFoldDB" id="A0A8C9EI42"/>
<dbReference type="InterPro" id="IPR026742">
    <property type="entry name" value="Centrosomal_kizuma"/>
</dbReference>
<proteinExistence type="inferred from homology"/>
<evidence type="ECO:0000256" key="7">
    <source>
        <dbReference type="ARBA" id="ARBA00023273"/>
    </source>
</evidence>
<evidence type="ECO:0000256" key="10">
    <source>
        <dbReference type="SAM" id="MobiDB-lite"/>
    </source>
</evidence>
<feature type="region of interest" description="Disordered" evidence="10">
    <location>
        <begin position="401"/>
        <end position="420"/>
    </location>
</feature>
<accession>A0A8C9EI42</accession>
<reference evidence="11" key="1">
    <citation type="submission" date="2025-08" db="UniProtKB">
        <authorList>
            <consortium name="Ensembl"/>
        </authorList>
    </citation>
    <scope>IDENTIFICATION</scope>
</reference>
<sequence length="586" mass="64084">MEYKSSDAYLMKLKYVKLKKYLEEVNERQKRALLRNQVFLNEFNELEAHMKASSSELMEKMVRYGREIKRGLSFQEGDLAQGDKEERCNEQMPQAARPAGIHAKTAVSRSLHHPVPFFVGHCMSACSVQQEPPQPAACPSRLTALQGDETDRHPTRAGGDVQHANKPDEQGGKSDVPTGEKMPIRDSSLHSSPLNFTEHKNPTEICSTLPDGGSMQSRTADLASDASVQEVVTHEHLVASAKEVCEQPVLLAPAPEPSVSEPQCNLNTQQAASQDSSSSSTQQAENSSLQPSCCAAEDEPVGSSVSDGFCSQDDSLKEDLEASEAAVLCQLPRAKPGQHWDVATLQASLNSHAAFLEEHEHLCTEELAAVLHSTLDLGEEAPGSQAPPLLREVLAEECGDGSSVQSNESSCSLPSIPNDGREMEQAKRVPWLDSMGKQAGCVIGKNGSEAKESQEMCSERSSSSERSGDLPRPEFRKGATTAIKSKGKDQLLDCLKTCVLLRGRKPPSTTLLKRWGKCGVFLCQHRSRQMGNSGSERTCFTGRNLGGRRSFCLMISITWEQENHRITKVGNDLQHQPVHLPPLFPH</sequence>
<dbReference type="Ensembl" id="ENSPSTT00000000480.1">
    <property type="protein sequence ID" value="ENSPSTP00000000459.1"/>
    <property type="gene ID" value="ENSPSTG00000000395.1"/>
</dbReference>
<comment type="similarity">
    <text evidence="3">Belongs to the kizuna family.</text>
</comment>
<evidence type="ECO:0000256" key="1">
    <source>
        <dbReference type="ARBA" id="ARBA00004120"/>
    </source>
</evidence>
<evidence type="ECO:0000256" key="6">
    <source>
        <dbReference type="ARBA" id="ARBA00023212"/>
    </source>
</evidence>
<feature type="region of interest" description="Disordered" evidence="10">
    <location>
        <begin position="253"/>
        <end position="309"/>
    </location>
</feature>
<comment type="subcellular location">
    <subcellularLocation>
        <location evidence="1">Cytoplasm</location>
        <location evidence="1">Cytoskeleton</location>
        <location evidence="1">Cilium basal body</location>
    </subcellularLocation>
    <subcellularLocation>
        <location evidence="2">Cytoplasm</location>
        <location evidence="2">Cytoskeleton</location>
        <location evidence="2">Microtubule organizing center</location>
        <location evidence="2">Centrosome</location>
    </subcellularLocation>
</comment>